<sequence length="75" mass="8837">MDLSNPTEEHLSYMLDSIANKLQVVNRRVFEPTYYDLTHYENVKDVYDMLNRNANVSLSEREAILEALRACRKQT</sequence>
<dbReference type="Proteomes" id="UP000295632">
    <property type="component" value="Unassembled WGS sequence"/>
</dbReference>
<name>A0A4R6U9D3_9BACI</name>
<dbReference type="Pfam" id="PF06569">
    <property type="entry name" value="DUF1128"/>
    <property type="match status" value="1"/>
</dbReference>
<reference evidence="1 2" key="1">
    <citation type="submission" date="2019-03" db="EMBL/GenBank/DDBJ databases">
        <title>Genomic Encyclopedia of Type Strains, Phase IV (KMG-IV): sequencing the most valuable type-strain genomes for metagenomic binning, comparative biology and taxonomic classification.</title>
        <authorList>
            <person name="Goeker M."/>
        </authorList>
    </citation>
    <scope>NUCLEOTIDE SEQUENCE [LARGE SCALE GENOMIC DNA]</scope>
    <source>
        <strain evidence="1 2">DSM 28697</strain>
    </source>
</reference>
<comment type="caution">
    <text evidence="1">The sequence shown here is derived from an EMBL/GenBank/DDBJ whole genome shotgun (WGS) entry which is preliminary data.</text>
</comment>
<gene>
    <name evidence="1" type="ORF">EV213_102426</name>
</gene>
<protein>
    <submittedName>
        <fullName evidence="1">Uncharacterized protein YfkK (UPF0435 family)</fullName>
    </submittedName>
</protein>
<dbReference type="InterPro" id="IPR009507">
    <property type="entry name" value="UPF0435"/>
</dbReference>
<accession>A0A4R6U9D3</accession>
<dbReference type="EMBL" id="SNYJ01000002">
    <property type="protein sequence ID" value="TDQ42392.1"/>
    <property type="molecule type" value="Genomic_DNA"/>
</dbReference>
<proteinExistence type="predicted"/>
<dbReference type="AlphaFoldDB" id="A0A4R6U9D3"/>
<dbReference type="OrthoDB" id="2361695at2"/>
<organism evidence="1 2">
    <name type="scientific">Aureibacillus halotolerans</name>
    <dbReference type="NCBI Taxonomy" id="1508390"/>
    <lineage>
        <taxon>Bacteria</taxon>
        <taxon>Bacillati</taxon>
        <taxon>Bacillota</taxon>
        <taxon>Bacilli</taxon>
        <taxon>Bacillales</taxon>
        <taxon>Bacillaceae</taxon>
        <taxon>Aureibacillus</taxon>
    </lineage>
</organism>
<dbReference type="RefSeq" id="WP_133579260.1">
    <property type="nucleotide sequence ID" value="NZ_SNYJ01000002.1"/>
</dbReference>
<keyword evidence="2" id="KW-1185">Reference proteome</keyword>
<evidence type="ECO:0000313" key="2">
    <source>
        <dbReference type="Proteomes" id="UP000295632"/>
    </source>
</evidence>
<evidence type="ECO:0000313" key="1">
    <source>
        <dbReference type="EMBL" id="TDQ42392.1"/>
    </source>
</evidence>